<comment type="subcellular location">
    <subcellularLocation>
        <location evidence="1">Cell outer membrane</location>
        <topology evidence="1">Multi-pass membrane protein</topology>
    </subcellularLocation>
</comment>
<organism evidence="17 18">
    <name type="scientific">Aliiruegeria haliotis</name>
    <dbReference type="NCBI Taxonomy" id="1280846"/>
    <lineage>
        <taxon>Bacteria</taxon>
        <taxon>Pseudomonadati</taxon>
        <taxon>Pseudomonadota</taxon>
        <taxon>Alphaproteobacteria</taxon>
        <taxon>Rhodobacterales</taxon>
        <taxon>Roseobacteraceae</taxon>
        <taxon>Aliiruegeria</taxon>
    </lineage>
</organism>
<evidence type="ECO:0000256" key="10">
    <source>
        <dbReference type="ARBA" id="ARBA00023114"/>
    </source>
</evidence>
<feature type="domain" description="SLBB" evidence="16">
    <location>
        <begin position="163"/>
        <end position="234"/>
    </location>
</feature>
<keyword evidence="11" id="KW-0472">Membrane</keyword>
<keyword evidence="5" id="KW-0762">Sugar transport</keyword>
<dbReference type="AlphaFoldDB" id="A0A2T0RPH3"/>
<evidence type="ECO:0000256" key="3">
    <source>
        <dbReference type="ARBA" id="ARBA00022448"/>
    </source>
</evidence>
<sequence>MLRPLMVFILLGACALPRGAPIEREVLAEVNSEFPNLSLYSVTRDTVPALATWPATDNVRRFSWINHTAASGDIRIQPFDRIDLTIWDSEENSLLTSPTSKLTEVTNLRVTERGQVFVPYIGYVDVANRTPDAARRVIEQEMTAIVPSAQVQLSVSPGTRGSVSLVGGVRSPGTVPLPEGHFTVLNLISQGGGPDQLRNPQVRLIRAGKTYGTSLERLYENGNADTILKGGDKVALVDDDRFFRALGATGTEEAVYFSEDKISALDALSLMAGIDDRRANPQGVLILRQYPSSAVRSDSTGPRNARTVFAIDMTTADGLFSAGKFPIYSGDTVLVTESPVNAASTVFGILGTLIGYNNQLR</sequence>
<keyword evidence="3" id="KW-0813">Transport</keyword>
<reference evidence="17 18" key="1">
    <citation type="submission" date="2018-03" db="EMBL/GenBank/DDBJ databases">
        <title>Genomic Encyclopedia of Archaeal and Bacterial Type Strains, Phase II (KMG-II): from individual species to whole genera.</title>
        <authorList>
            <person name="Goeker M."/>
        </authorList>
    </citation>
    <scope>NUCLEOTIDE SEQUENCE [LARGE SCALE GENOMIC DNA]</scope>
    <source>
        <strain evidence="17 18">DSM 29328</strain>
    </source>
</reference>
<evidence type="ECO:0000256" key="4">
    <source>
        <dbReference type="ARBA" id="ARBA00022452"/>
    </source>
</evidence>
<evidence type="ECO:0000256" key="8">
    <source>
        <dbReference type="ARBA" id="ARBA00023047"/>
    </source>
</evidence>
<gene>
    <name evidence="17" type="ORF">CLV78_10562</name>
</gene>
<evidence type="ECO:0000256" key="7">
    <source>
        <dbReference type="ARBA" id="ARBA00022729"/>
    </source>
</evidence>
<dbReference type="Gene3D" id="3.10.560.10">
    <property type="entry name" value="Outer membrane lipoprotein wza domain like"/>
    <property type="match status" value="2"/>
</dbReference>
<keyword evidence="10" id="KW-0626">Porin</keyword>
<evidence type="ECO:0000259" key="16">
    <source>
        <dbReference type="Pfam" id="PF22461"/>
    </source>
</evidence>
<evidence type="ECO:0000259" key="15">
    <source>
        <dbReference type="Pfam" id="PF02563"/>
    </source>
</evidence>
<comment type="caution">
    <text evidence="17">The sequence shown here is derived from an EMBL/GenBank/DDBJ whole genome shotgun (WGS) entry which is preliminary data.</text>
</comment>
<evidence type="ECO:0000256" key="5">
    <source>
        <dbReference type="ARBA" id="ARBA00022597"/>
    </source>
</evidence>
<keyword evidence="12" id="KW-0564">Palmitate</keyword>
<evidence type="ECO:0000256" key="9">
    <source>
        <dbReference type="ARBA" id="ARBA00023065"/>
    </source>
</evidence>
<proteinExistence type="inferred from homology"/>
<keyword evidence="4" id="KW-1134">Transmembrane beta strand</keyword>
<dbReference type="Pfam" id="PF02563">
    <property type="entry name" value="Poly_export"/>
    <property type="match status" value="1"/>
</dbReference>
<dbReference type="GO" id="GO:0006811">
    <property type="term" value="P:monoatomic ion transport"/>
    <property type="evidence" value="ECO:0007669"/>
    <property type="project" value="UniProtKB-KW"/>
</dbReference>
<dbReference type="OrthoDB" id="7198507at2"/>
<keyword evidence="6" id="KW-0812">Transmembrane</keyword>
<evidence type="ECO:0000256" key="12">
    <source>
        <dbReference type="ARBA" id="ARBA00023139"/>
    </source>
</evidence>
<keyword evidence="13" id="KW-0998">Cell outer membrane</keyword>
<dbReference type="PANTHER" id="PTHR33619:SF3">
    <property type="entry name" value="POLYSACCHARIDE EXPORT PROTEIN GFCE-RELATED"/>
    <property type="match status" value="1"/>
</dbReference>
<keyword evidence="18" id="KW-1185">Reference proteome</keyword>
<dbReference type="RefSeq" id="WP_106205329.1">
    <property type="nucleotide sequence ID" value="NZ_PVTD01000005.1"/>
</dbReference>
<keyword evidence="9" id="KW-0406">Ion transport</keyword>
<name>A0A2T0RPH3_9RHOB</name>
<dbReference type="InterPro" id="IPR003715">
    <property type="entry name" value="Poly_export_N"/>
</dbReference>
<dbReference type="GO" id="GO:0015159">
    <property type="term" value="F:polysaccharide transmembrane transporter activity"/>
    <property type="evidence" value="ECO:0007669"/>
    <property type="project" value="InterPro"/>
</dbReference>
<dbReference type="GO" id="GO:0015288">
    <property type="term" value="F:porin activity"/>
    <property type="evidence" value="ECO:0007669"/>
    <property type="project" value="UniProtKB-KW"/>
</dbReference>
<dbReference type="Proteomes" id="UP000239480">
    <property type="component" value="Unassembled WGS sequence"/>
</dbReference>
<feature type="domain" description="Polysaccharide export protein N-terminal" evidence="15">
    <location>
        <begin position="70"/>
        <end position="155"/>
    </location>
</feature>
<accession>A0A2T0RPH3</accession>
<dbReference type="GO" id="GO:0046930">
    <property type="term" value="C:pore complex"/>
    <property type="evidence" value="ECO:0007669"/>
    <property type="project" value="UniProtKB-KW"/>
</dbReference>
<dbReference type="EMBL" id="PVTD01000005">
    <property type="protein sequence ID" value="PRY23010.1"/>
    <property type="molecule type" value="Genomic_DNA"/>
</dbReference>
<keyword evidence="7" id="KW-0732">Signal</keyword>
<evidence type="ECO:0000256" key="6">
    <source>
        <dbReference type="ARBA" id="ARBA00022692"/>
    </source>
</evidence>
<keyword evidence="8" id="KW-0625">Polysaccharide transport</keyword>
<evidence type="ECO:0000313" key="17">
    <source>
        <dbReference type="EMBL" id="PRY23010.1"/>
    </source>
</evidence>
<evidence type="ECO:0000256" key="2">
    <source>
        <dbReference type="ARBA" id="ARBA00009450"/>
    </source>
</evidence>
<evidence type="ECO:0000256" key="1">
    <source>
        <dbReference type="ARBA" id="ARBA00004571"/>
    </source>
</evidence>
<dbReference type="InterPro" id="IPR054765">
    <property type="entry name" value="SLBB_dom"/>
</dbReference>
<dbReference type="InterPro" id="IPR049712">
    <property type="entry name" value="Poly_export"/>
</dbReference>
<dbReference type="Pfam" id="PF22461">
    <property type="entry name" value="SLBB_2"/>
    <property type="match status" value="1"/>
</dbReference>
<dbReference type="Gene3D" id="3.30.1950.10">
    <property type="entry name" value="wza like domain"/>
    <property type="match status" value="1"/>
</dbReference>
<comment type="similarity">
    <text evidence="2">Belongs to the BexD/CtrA/VexA family.</text>
</comment>
<evidence type="ECO:0000313" key="18">
    <source>
        <dbReference type="Proteomes" id="UP000239480"/>
    </source>
</evidence>
<keyword evidence="14" id="KW-0449">Lipoprotein</keyword>
<dbReference type="PANTHER" id="PTHR33619">
    <property type="entry name" value="POLYSACCHARIDE EXPORT PROTEIN GFCE-RELATED"/>
    <property type="match status" value="1"/>
</dbReference>
<evidence type="ECO:0000256" key="13">
    <source>
        <dbReference type="ARBA" id="ARBA00023237"/>
    </source>
</evidence>
<evidence type="ECO:0000256" key="14">
    <source>
        <dbReference type="ARBA" id="ARBA00023288"/>
    </source>
</evidence>
<protein>
    <submittedName>
        <fullName evidence="17">Polysaccharide export outer membrane protein</fullName>
    </submittedName>
</protein>
<evidence type="ECO:0000256" key="11">
    <source>
        <dbReference type="ARBA" id="ARBA00023136"/>
    </source>
</evidence>
<dbReference type="GO" id="GO:0009279">
    <property type="term" value="C:cell outer membrane"/>
    <property type="evidence" value="ECO:0007669"/>
    <property type="project" value="UniProtKB-SubCell"/>
</dbReference>